<sequence length="90" mass="10050">MDESTIRPALDKHFSSCGEVTEAFLLECQNKVVAYIEGEGAVEKALKLSGCECDVKECKIVAKKYIRPKIRQRVTGGSIVPDRYTKRANE</sequence>
<evidence type="ECO:0000313" key="2">
    <source>
        <dbReference type="Proteomes" id="UP000489600"/>
    </source>
</evidence>
<dbReference type="EMBL" id="CABITT030000008">
    <property type="protein sequence ID" value="VVB14063.1"/>
    <property type="molecule type" value="Genomic_DNA"/>
</dbReference>
<keyword evidence="2" id="KW-1185">Reference proteome</keyword>
<proteinExistence type="predicted"/>
<comment type="caution">
    <text evidence="1">The sequence shown here is derived from an EMBL/GenBank/DDBJ whole genome shotgun (WGS) entry which is preliminary data.</text>
</comment>
<evidence type="ECO:0008006" key="3">
    <source>
        <dbReference type="Google" id="ProtNLM"/>
    </source>
</evidence>
<organism evidence="1 2">
    <name type="scientific">Arabis nemorensis</name>
    <dbReference type="NCBI Taxonomy" id="586526"/>
    <lineage>
        <taxon>Eukaryota</taxon>
        <taxon>Viridiplantae</taxon>
        <taxon>Streptophyta</taxon>
        <taxon>Embryophyta</taxon>
        <taxon>Tracheophyta</taxon>
        <taxon>Spermatophyta</taxon>
        <taxon>Magnoliopsida</taxon>
        <taxon>eudicotyledons</taxon>
        <taxon>Gunneridae</taxon>
        <taxon>Pentapetalae</taxon>
        <taxon>rosids</taxon>
        <taxon>malvids</taxon>
        <taxon>Brassicales</taxon>
        <taxon>Brassicaceae</taxon>
        <taxon>Arabideae</taxon>
        <taxon>Arabis</taxon>
    </lineage>
</organism>
<accession>A0A565CK08</accession>
<name>A0A565CK08_9BRAS</name>
<dbReference type="Proteomes" id="UP000489600">
    <property type="component" value="Unassembled WGS sequence"/>
</dbReference>
<reference evidence="1" key="1">
    <citation type="submission" date="2019-07" db="EMBL/GenBank/DDBJ databases">
        <authorList>
            <person name="Dittberner H."/>
        </authorList>
    </citation>
    <scope>NUCLEOTIDE SEQUENCE [LARGE SCALE GENOMIC DNA]</scope>
</reference>
<dbReference type="AlphaFoldDB" id="A0A565CK08"/>
<protein>
    <recommendedName>
        <fullName evidence="3">RRM domain-containing protein</fullName>
    </recommendedName>
</protein>
<gene>
    <name evidence="1" type="ORF">ANE_LOCUS24507</name>
</gene>
<evidence type="ECO:0000313" key="1">
    <source>
        <dbReference type="EMBL" id="VVB14063.1"/>
    </source>
</evidence>